<dbReference type="AlphaFoldDB" id="A0A0C3KT76"/>
<dbReference type="Gene3D" id="1.25.40.90">
    <property type="match status" value="1"/>
</dbReference>
<feature type="compositionally biased region" description="Polar residues" evidence="1">
    <location>
        <begin position="438"/>
        <end position="456"/>
    </location>
</feature>
<dbReference type="OrthoDB" id="79367at2759"/>
<protein>
    <recommendedName>
        <fullName evidence="2">CID domain-containing protein</fullName>
    </recommendedName>
</protein>
<dbReference type="SUPFAM" id="SSF48464">
    <property type="entry name" value="ENTH/VHS domain"/>
    <property type="match status" value="1"/>
</dbReference>
<evidence type="ECO:0000259" key="2">
    <source>
        <dbReference type="PROSITE" id="PS51391"/>
    </source>
</evidence>
<feature type="compositionally biased region" description="Basic residues" evidence="1">
    <location>
        <begin position="617"/>
        <end position="627"/>
    </location>
</feature>
<dbReference type="Proteomes" id="UP000054248">
    <property type="component" value="Unassembled WGS sequence"/>
</dbReference>
<feature type="compositionally biased region" description="Low complexity" evidence="1">
    <location>
        <begin position="607"/>
        <end position="616"/>
    </location>
</feature>
<evidence type="ECO:0000313" key="4">
    <source>
        <dbReference type="Proteomes" id="UP000054248"/>
    </source>
</evidence>
<feature type="region of interest" description="Disordered" evidence="1">
    <location>
        <begin position="573"/>
        <end position="657"/>
    </location>
</feature>
<feature type="compositionally biased region" description="Low complexity" evidence="1">
    <location>
        <begin position="486"/>
        <end position="496"/>
    </location>
</feature>
<dbReference type="EMBL" id="KN823056">
    <property type="protein sequence ID" value="KIO24683.1"/>
    <property type="molecule type" value="Genomic_DNA"/>
</dbReference>
<organism evidence="3 4">
    <name type="scientific">Tulasnella calospora MUT 4182</name>
    <dbReference type="NCBI Taxonomy" id="1051891"/>
    <lineage>
        <taxon>Eukaryota</taxon>
        <taxon>Fungi</taxon>
        <taxon>Dikarya</taxon>
        <taxon>Basidiomycota</taxon>
        <taxon>Agaricomycotina</taxon>
        <taxon>Agaricomycetes</taxon>
        <taxon>Cantharellales</taxon>
        <taxon>Tulasnellaceae</taxon>
        <taxon>Tulasnella</taxon>
    </lineage>
</organism>
<feature type="compositionally biased region" description="Low complexity" evidence="1">
    <location>
        <begin position="648"/>
        <end position="657"/>
    </location>
</feature>
<reference evidence="3 4" key="1">
    <citation type="submission" date="2014-04" db="EMBL/GenBank/DDBJ databases">
        <authorList>
            <consortium name="DOE Joint Genome Institute"/>
            <person name="Kuo A."/>
            <person name="Girlanda M."/>
            <person name="Perotto S."/>
            <person name="Kohler A."/>
            <person name="Nagy L.G."/>
            <person name="Floudas D."/>
            <person name="Copeland A."/>
            <person name="Barry K.W."/>
            <person name="Cichocki N."/>
            <person name="Veneault-Fourrey C."/>
            <person name="LaButti K."/>
            <person name="Lindquist E.A."/>
            <person name="Lipzen A."/>
            <person name="Lundell T."/>
            <person name="Morin E."/>
            <person name="Murat C."/>
            <person name="Sun H."/>
            <person name="Tunlid A."/>
            <person name="Henrissat B."/>
            <person name="Grigoriev I.V."/>
            <person name="Hibbett D.S."/>
            <person name="Martin F."/>
            <person name="Nordberg H.P."/>
            <person name="Cantor M.N."/>
            <person name="Hua S.X."/>
        </authorList>
    </citation>
    <scope>NUCLEOTIDE SEQUENCE [LARGE SCALE GENOMIC DNA]</scope>
    <source>
        <strain evidence="3 4">MUT 4182</strain>
    </source>
</reference>
<feature type="compositionally biased region" description="Basic and acidic residues" evidence="1">
    <location>
        <begin position="416"/>
        <end position="425"/>
    </location>
</feature>
<sequence>MEQANKALILRLPSNRSIPNSSLRALIFQDGISNNMSKVEVPQEYLNVTKEFEKLLKAAVGGKRLSQSKMTALTELALNNFEHDTQMVSILYRTHKGLATEGKVPSLYVFDSLARAARSRATQSRADPKSSIGNAATFLAKIEGVLDGLIQDMIATGTTEAKEKTLKVLDIWTKANTFPAPVLARLTGYTRDSTHAATDNANNQPSSSTISTAAALAPVTVDPRKAPTPPEQSGSAVLYQAPAPDTSGLLALLAQAQATATPAEANPHNNVPSTPNVGIDSTQLAFLQQLAGNLTQPSGVSGCPKEMNGRANGHSPYTNRSPEPPYSRDYRSDYPRRSYGDRSPPPRDRDYRGDRYDDRDRRGGYGDRTRFDDREGFGDRRGGRSYDRDNERGPSRRDRWDDRGGGPAWRRSRSPQQRDGHREPPHQSSRPPLPERSGQGSPLQSTNPSRQGSVGSFGTPRRDTRFGSPIAPTNDVSHPAAGNTLSPTITTSTIPSFESHPNGPTDASSGGPVSQPVDGQGTLGLQGYDFAKFDPMNPASWDSLGKAWEVSYGKPPTQEELMMFVMTGGMSATGGMPSTGGDATATETNQIPTWDGASNADGQAWSGQQQNLQNQRGRGRGRGRGYGHNRGGYGGGRDGRNGFGDDGYGSSSYSGSSDAVVLGGGDSSSSMSPVAYGGSHTIPASSNATSVPSAAADGAPSSSTLLSGTVATKGQMVKVGDKWKWVKAGDIIP</sequence>
<evidence type="ECO:0000313" key="3">
    <source>
        <dbReference type="EMBL" id="KIO24683.1"/>
    </source>
</evidence>
<feature type="compositionally biased region" description="Low complexity" evidence="1">
    <location>
        <begin position="690"/>
        <end position="703"/>
    </location>
</feature>
<accession>A0A0C3KT76</accession>
<name>A0A0C3KT76_9AGAM</name>
<proteinExistence type="predicted"/>
<dbReference type="SMART" id="SM00582">
    <property type="entry name" value="RPR"/>
    <property type="match status" value="1"/>
</dbReference>
<gene>
    <name evidence="3" type="ORF">M407DRAFT_8809</name>
</gene>
<feature type="domain" description="CID" evidence="2">
    <location>
        <begin position="48"/>
        <end position="194"/>
    </location>
</feature>
<keyword evidence="4" id="KW-1185">Reference proteome</keyword>
<dbReference type="Pfam" id="PF04818">
    <property type="entry name" value="CID"/>
    <property type="match status" value="1"/>
</dbReference>
<dbReference type="STRING" id="1051891.A0A0C3KT76"/>
<dbReference type="InterPro" id="IPR006569">
    <property type="entry name" value="CID_dom"/>
</dbReference>
<feature type="compositionally biased region" description="Gly residues" evidence="1">
    <location>
        <begin position="628"/>
        <end position="647"/>
    </location>
</feature>
<reference evidence="4" key="2">
    <citation type="submission" date="2015-01" db="EMBL/GenBank/DDBJ databases">
        <title>Evolutionary Origins and Diversification of the Mycorrhizal Mutualists.</title>
        <authorList>
            <consortium name="DOE Joint Genome Institute"/>
            <consortium name="Mycorrhizal Genomics Consortium"/>
            <person name="Kohler A."/>
            <person name="Kuo A."/>
            <person name="Nagy L.G."/>
            <person name="Floudas D."/>
            <person name="Copeland A."/>
            <person name="Barry K.W."/>
            <person name="Cichocki N."/>
            <person name="Veneault-Fourrey C."/>
            <person name="LaButti K."/>
            <person name="Lindquist E.A."/>
            <person name="Lipzen A."/>
            <person name="Lundell T."/>
            <person name="Morin E."/>
            <person name="Murat C."/>
            <person name="Riley R."/>
            <person name="Ohm R."/>
            <person name="Sun H."/>
            <person name="Tunlid A."/>
            <person name="Henrissat B."/>
            <person name="Grigoriev I.V."/>
            <person name="Hibbett D.S."/>
            <person name="Martin F."/>
        </authorList>
    </citation>
    <scope>NUCLEOTIDE SEQUENCE [LARGE SCALE GENOMIC DNA]</scope>
    <source>
        <strain evidence="4">MUT 4182</strain>
    </source>
</reference>
<evidence type="ECO:0000256" key="1">
    <source>
        <dbReference type="SAM" id="MobiDB-lite"/>
    </source>
</evidence>
<dbReference type="InterPro" id="IPR008942">
    <property type="entry name" value="ENTH_VHS"/>
</dbReference>
<feature type="compositionally biased region" description="Basic and acidic residues" evidence="1">
    <location>
        <begin position="326"/>
        <end position="404"/>
    </location>
</feature>
<dbReference type="PROSITE" id="PS51391">
    <property type="entry name" value="CID"/>
    <property type="match status" value="1"/>
</dbReference>
<dbReference type="HOGENOM" id="CLU_018327_1_0_1"/>
<feature type="region of interest" description="Disordered" evidence="1">
    <location>
        <begin position="684"/>
        <end position="706"/>
    </location>
</feature>
<feature type="region of interest" description="Disordered" evidence="1">
    <location>
        <begin position="296"/>
        <end position="526"/>
    </location>
</feature>